<sequence>MDASTLKRLSGNAGALLAIQLANALLPLVLAPYLTRVLGRDGYGAFAFGAALIQFAAIITDYGFGISAVYQISRARGHRERIRRIAGAVLLVKLALFALVSVAVIGYVMTTDHVPGGSVYIILLLISILGLTLQPVWLFQALEKMASVTIYIVASRLAFVLLVLLFCRSADDLPLVAVLNGTGYLFAALAGLYVMRGRGLAPRWPGLKRTRVIAGASTEYFWSRIAVVSYGAGATIFLGVFGTASQVAIFSVAEQFYRGAIAIYSPVTQAIYPYMARSRDIALFRKIFVGAFFVAVLGVAFGIICGPMLISMIFGEGYQESYPVLVVFLLALLAAIPSILLGYPFLGALGQAKVANRSVFLAGFVQVLALGAIYFLGVGSALTVVIAVLLAESSALIWRARAAYPYLKA</sequence>
<feature type="transmembrane region" description="Helical" evidence="6">
    <location>
        <begin position="322"/>
        <end position="346"/>
    </location>
</feature>
<name>A0AAI9C407_STEMA</name>
<evidence type="ECO:0000256" key="5">
    <source>
        <dbReference type="ARBA" id="ARBA00023136"/>
    </source>
</evidence>
<reference evidence="7" key="1">
    <citation type="submission" date="2022-07" db="EMBL/GenBank/DDBJ databases">
        <authorList>
            <consortium name="DAFM: The Division of Animal and Food Microbiology"/>
        </authorList>
    </citation>
    <scope>NUCLEOTIDE SEQUENCE</scope>
    <source>
        <strain evidence="7">19MO01SH01-2</strain>
    </source>
</reference>
<dbReference type="InterPro" id="IPR002797">
    <property type="entry name" value="Polysacc_synth"/>
</dbReference>
<evidence type="ECO:0000313" key="7">
    <source>
        <dbReference type="EMBL" id="EKT4093914.1"/>
    </source>
</evidence>
<dbReference type="AlphaFoldDB" id="A0AAI9C407"/>
<dbReference type="PANTHER" id="PTHR30250:SF11">
    <property type="entry name" value="O-ANTIGEN TRANSPORTER-RELATED"/>
    <property type="match status" value="1"/>
</dbReference>
<proteinExistence type="predicted"/>
<feature type="transmembrane region" description="Helical" evidence="6">
    <location>
        <begin position="148"/>
        <end position="167"/>
    </location>
</feature>
<accession>A0AAI9C407</accession>
<protein>
    <submittedName>
        <fullName evidence="7">Oligosaccharide flippase family protein</fullName>
    </submittedName>
</protein>
<feature type="transmembrane region" description="Helical" evidence="6">
    <location>
        <begin position="256"/>
        <end position="275"/>
    </location>
</feature>
<feature type="transmembrane region" description="Helical" evidence="6">
    <location>
        <begin position="119"/>
        <end position="139"/>
    </location>
</feature>
<keyword evidence="5 6" id="KW-0472">Membrane</keyword>
<keyword evidence="3 6" id="KW-0812">Transmembrane</keyword>
<feature type="transmembrane region" description="Helical" evidence="6">
    <location>
        <begin position="287"/>
        <end position="310"/>
    </location>
</feature>
<evidence type="ECO:0000256" key="1">
    <source>
        <dbReference type="ARBA" id="ARBA00004651"/>
    </source>
</evidence>
<evidence type="ECO:0000256" key="6">
    <source>
        <dbReference type="SAM" id="Phobius"/>
    </source>
</evidence>
<dbReference type="InterPro" id="IPR050833">
    <property type="entry name" value="Poly_Biosynth_Transport"/>
</dbReference>
<feature type="transmembrane region" description="Helical" evidence="6">
    <location>
        <begin position="12"/>
        <end position="31"/>
    </location>
</feature>
<keyword evidence="4 6" id="KW-1133">Transmembrane helix</keyword>
<dbReference type="GO" id="GO:0005886">
    <property type="term" value="C:plasma membrane"/>
    <property type="evidence" value="ECO:0007669"/>
    <property type="project" value="UniProtKB-SubCell"/>
</dbReference>
<organism evidence="7 8">
    <name type="scientific">Stenotrophomonas maltophilia</name>
    <name type="common">Pseudomonas maltophilia</name>
    <name type="synonym">Xanthomonas maltophilia</name>
    <dbReference type="NCBI Taxonomy" id="40324"/>
    <lineage>
        <taxon>Bacteria</taxon>
        <taxon>Pseudomonadati</taxon>
        <taxon>Pseudomonadota</taxon>
        <taxon>Gammaproteobacteria</taxon>
        <taxon>Lysobacterales</taxon>
        <taxon>Lysobacteraceae</taxon>
        <taxon>Stenotrophomonas</taxon>
        <taxon>Stenotrophomonas maltophilia group</taxon>
    </lineage>
</organism>
<evidence type="ECO:0000256" key="2">
    <source>
        <dbReference type="ARBA" id="ARBA00022475"/>
    </source>
</evidence>
<feature type="transmembrane region" description="Helical" evidence="6">
    <location>
        <begin position="85"/>
        <end position="107"/>
    </location>
</feature>
<dbReference type="EMBL" id="ABLOJW010000021">
    <property type="protein sequence ID" value="EKT4093914.1"/>
    <property type="molecule type" value="Genomic_DNA"/>
</dbReference>
<feature type="transmembrane region" description="Helical" evidence="6">
    <location>
        <begin position="227"/>
        <end position="250"/>
    </location>
</feature>
<dbReference type="Proteomes" id="UP001218208">
    <property type="component" value="Unassembled WGS sequence"/>
</dbReference>
<keyword evidence="2" id="KW-1003">Cell membrane</keyword>
<comment type="caution">
    <text evidence="7">The sequence shown here is derived from an EMBL/GenBank/DDBJ whole genome shotgun (WGS) entry which is preliminary data.</text>
</comment>
<feature type="transmembrane region" description="Helical" evidence="6">
    <location>
        <begin position="173"/>
        <end position="194"/>
    </location>
</feature>
<comment type="subcellular location">
    <subcellularLocation>
        <location evidence="1">Cell membrane</location>
        <topology evidence="1">Multi-pass membrane protein</topology>
    </subcellularLocation>
</comment>
<dbReference type="Pfam" id="PF01943">
    <property type="entry name" value="Polysacc_synt"/>
    <property type="match status" value="1"/>
</dbReference>
<evidence type="ECO:0000256" key="4">
    <source>
        <dbReference type="ARBA" id="ARBA00022989"/>
    </source>
</evidence>
<evidence type="ECO:0000313" key="8">
    <source>
        <dbReference type="Proteomes" id="UP001218208"/>
    </source>
</evidence>
<gene>
    <name evidence="7" type="ORF">QEG23_003464</name>
</gene>
<dbReference type="PANTHER" id="PTHR30250">
    <property type="entry name" value="PST FAMILY PREDICTED COLANIC ACID TRANSPORTER"/>
    <property type="match status" value="1"/>
</dbReference>
<feature type="transmembrane region" description="Helical" evidence="6">
    <location>
        <begin position="43"/>
        <end position="64"/>
    </location>
</feature>
<evidence type="ECO:0000256" key="3">
    <source>
        <dbReference type="ARBA" id="ARBA00022692"/>
    </source>
</evidence>